<feature type="chain" id="PRO_5046237160" evidence="1">
    <location>
        <begin position="20"/>
        <end position="341"/>
    </location>
</feature>
<proteinExistence type="predicted"/>
<comment type="caution">
    <text evidence="2">The sequence shown here is derived from an EMBL/GenBank/DDBJ whole genome shotgun (WGS) entry which is preliminary data.</text>
</comment>
<dbReference type="RefSeq" id="WP_327599996.1">
    <property type="nucleotide sequence ID" value="NZ_JAYXHS010000003.1"/>
</dbReference>
<protein>
    <submittedName>
        <fullName evidence="2">Uncharacterized protein</fullName>
    </submittedName>
</protein>
<evidence type="ECO:0000256" key="1">
    <source>
        <dbReference type="SAM" id="SignalP"/>
    </source>
</evidence>
<name>A0ABU6K7Q0_9RHOO</name>
<reference evidence="2 3" key="1">
    <citation type="submission" date="2024-01" db="EMBL/GenBank/DDBJ databases">
        <title>Uliginosibacterium soil sp. nov.</title>
        <authorList>
            <person name="Lv Y."/>
        </authorList>
    </citation>
    <scope>NUCLEOTIDE SEQUENCE [LARGE SCALE GENOMIC DNA]</scope>
    <source>
        <strain evidence="2 3">H3</strain>
    </source>
</reference>
<keyword evidence="3" id="KW-1185">Reference proteome</keyword>
<keyword evidence="1" id="KW-0732">Signal</keyword>
<sequence>MAFMLLLVIVAAGTLLARANRLPTTASADSAARIQLTDLLDILKQQLINQILQEDNTPGSFPCPSGPSCGVSADLASTFNVSGIDKAGASRLSPPAVSNGLCVQYVIAPSVRNNVNTKDRSTDAAQKKLNPYYDPDLTFIDNSGVAAKAWAILLANTSVTTCSLDSLGYQMTVDSTAGTAVVQALAAKPALTTTTASLLIEKRDLLPGMFDQVLMAVDTPAFAAYLQGKTLTQPTSLSTIRSGDSGNFDDALKPAGASLTAGSCPGVQFGASSSSSASASSSAASSSSSAPTNFKYPVSWLCFNDWYGSLKYDPASRILTAQDSNTSLSCTRTSGKTQCSY</sequence>
<feature type="signal peptide" evidence="1">
    <location>
        <begin position="1"/>
        <end position="19"/>
    </location>
</feature>
<gene>
    <name evidence="2" type="ORF">VVD49_14880</name>
</gene>
<evidence type="ECO:0000313" key="2">
    <source>
        <dbReference type="EMBL" id="MEC5387015.1"/>
    </source>
</evidence>
<evidence type="ECO:0000313" key="3">
    <source>
        <dbReference type="Proteomes" id="UP001331561"/>
    </source>
</evidence>
<organism evidence="2 3">
    <name type="scientific">Uliginosibacterium silvisoli</name>
    <dbReference type="NCBI Taxonomy" id="3114758"/>
    <lineage>
        <taxon>Bacteria</taxon>
        <taxon>Pseudomonadati</taxon>
        <taxon>Pseudomonadota</taxon>
        <taxon>Betaproteobacteria</taxon>
        <taxon>Rhodocyclales</taxon>
        <taxon>Zoogloeaceae</taxon>
        <taxon>Uliginosibacterium</taxon>
    </lineage>
</organism>
<dbReference type="Proteomes" id="UP001331561">
    <property type="component" value="Unassembled WGS sequence"/>
</dbReference>
<dbReference type="EMBL" id="JAYXHS010000003">
    <property type="protein sequence ID" value="MEC5387015.1"/>
    <property type="molecule type" value="Genomic_DNA"/>
</dbReference>
<accession>A0ABU6K7Q0</accession>